<evidence type="ECO:0000313" key="3">
    <source>
        <dbReference type="Proteomes" id="UP000198596"/>
    </source>
</evidence>
<evidence type="ECO:0000259" key="1">
    <source>
        <dbReference type="PROSITE" id="PS50914"/>
    </source>
</evidence>
<dbReference type="Proteomes" id="UP000198596">
    <property type="component" value="Unassembled WGS sequence"/>
</dbReference>
<keyword evidence="3" id="KW-1185">Reference proteome</keyword>
<dbReference type="InterPro" id="IPR007055">
    <property type="entry name" value="BON_dom"/>
</dbReference>
<organism evidence="2 3">
    <name type="scientific">Flavobacterium xueshanense</name>
    <dbReference type="NCBI Taxonomy" id="935223"/>
    <lineage>
        <taxon>Bacteria</taxon>
        <taxon>Pseudomonadati</taxon>
        <taxon>Bacteroidota</taxon>
        <taxon>Flavobacteriia</taxon>
        <taxon>Flavobacteriales</taxon>
        <taxon>Flavobacteriaceae</taxon>
        <taxon>Flavobacterium</taxon>
    </lineage>
</organism>
<gene>
    <name evidence="2" type="ORF">SAMN04488131_103191</name>
</gene>
<dbReference type="Pfam" id="PF04972">
    <property type="entry name" value="BON"/>
    <property type="match status" value="1"/>
</dbReference>
<dbReference type="PROSITE" id="PS50914">
    <property type="entry name" value="BON"/>
    <property type="match status" value="1"/>
</dbReference>
<reference evidence="3" key="1">
    <citation type="submission" date="2016-10" db="EMBL/GenBank/DDBJ databases">
        <authorList>
            <person name="Varghese N."/>
            <person name="Submissions S."/>
        </authorList>
    </citation>
    <scope>NUCLEOTIDE SEQUENCE [LARGE SCALE GENOMIC DNA]</scope>
    <source>
        <strain evidence="3">CGMCC 1.9227</strain>
    </source>
</reference>
<proteinExistence type="predicted"/>
<protein>
    <submittedName>
        <fullName evidence="2">BON domain-containing protein</fullName>
    </submittedName>
</protein>
<dbReference type="AlphaFoldDB" id="A0A1I2CVM2"/>
<evidence type="ECO:0000313" key="2">
    <source>
        <dbReference type="EMBL" id="SFE72235.1"/>
    </source>
</evidence>
<accession>A0A1I2CVM2</accession>
<dbReference type="STRING" id="935223.SAMN04488131_103191"/>
<sequence length="79" mass="8522">MKASALSVHVQSLNLPFKTLTVVLQNEKVTLKGEVDNQSDAEKIALAVVNVEGVSPVDNQIEVVVKQSESKYLTVVEGD</sequence>
<feature type="domain" description="BON" evidence="1">
    <location>
        <begin position="1"/>
        <end position="65"/>
    </location>
</feature>
<dbReference type="EMBL" id="FONQ01000003">
    <property type="protein sequence ID" value="SFE72235.1"/>
    <property type="molecule type" value="Genomic_DNA"/>
</dbReference>
<dbReference type="RefSeq" id="WP_317615051.1">
    <property type="nucleotide sequence ID" value="NZ_FONQ01000003.1"/>
</dbReference>
<name>A0A1I2CVM2_9FLAO</name>
<dbReference type="Gene3D" id="3.30.1340.30">
    <property type="match status" value="1"/>
</dbReference>